<keyword evidence="1" id="KW-0812">Transmembrane</keyword>
<evidence type="ECO:0000259" key="2">
    <source>
        <dbReference type="Pfam" id="PF00501"/>
    </source>
</evidence>
<dbReference type="Pfam" id="PF00501">
    <property type="entry name" value="AMP-binding"/>
    <property type="match status" value="2"/>
</dbReference>
<accession>A0A2G3PMU5</accession>
<keyword evidence="1" id="KW-0472">Membrane</keyword>
<feature type="domain" description="AMP-dependent synthetase/ligase" evidence="2">
    <location>
        <begin position="336"/>
        <end position="380"/>
    </location>
</feature>
<dbReference type="Pfam" id="PF13193">
    <property type="entry name" value="AMP-binding_C"/>
    <property type="match status" value="1"/>
</dbReference>
<dbReference type="PANTHER" id="PTHR43767:SF1">
    <property type="entry name" value="NONRIBOSOMAL PEPTIDE SYNTHASE PES1 (EUROFUNG)-RELATED"/>
    <property type="match status" value="1"/>
</dbReference>
<protein>
    <submittedName>
        <fullName evidence="4">AMP-dependent synthetase</fullName>
    </submittedName>
</protein>
<sequence length="523" mass="56667">MTSIDLGYKATIPEALKQSVERHGDTDFVVSLDRRMTYREVEEASARLARRMLARGIGKGTRVGIFESYTHEFIVTWLAATRIGALVEGFSTIYSPAELGRVIFLGDVDVLITSRTVVGKDVEDFLESALPGLKNASDPSLRLTEAPYLRRVWIHGTTTKPWAESVDLYADAATGEPDRQLLELVEQQVKPGDAAVVVYTSGSSADPKGVVHSHGSVLRDCATVPAMMAADAGDLPAKAICGMPFFWVGGVLTISTALLSPLTLLIMPKFNAGEALELLERERGTSVIGWPTVMQSIRAHPSFASRDLSSAPAVTSGPADVATVNVPIPGLSAHRSMSETMGTFADVELKVIDPETGLTVPSGEEGELCVRGPGLMLGYYGRERWEILDEDGWYHSADRVVMIDGDPRPFYVGRYSELIKASGANVSPREVEVAIESHESVLHCLVFGTVHAQRGEEVTAVVVAAPGDAPSTEALAEYAAGKLSKYKVPTLWFLMDRDEIPWLGSGKPDKRRLRTLIESRVDA</sequence>
<dbReference type="EMBL" id="PEBD01000008">
    <property type="protein sequence ID" value="PHV67157.1"/>
    <property type="molecule type" value="Genomic_DNA"/>
</dbReference>
<organism evidence="4 5">
    <name type="scientific">Williamsia marianensis</name>
    <dbReference type="NCBI Taxonomy" id="85044"/>
    <lineage>
        <taxon>Bacteria</taxon>
        <taxon>Bacillati</taxon>
        <taxon>Actinomycetota</taxon>
        <taxon>Actinomycetes</taxon>
        <taxon>Mycobacteriales</taxon>
        <taxon>Nocardiaceae</taxon>
        <taxon>Williamsia</taxon>
    </lineage>
</organism>
<keyword evidence="1" id="KW-1133">Transmembrane helix</keyword>
<evidence type="ECO:0000313" key="5">
    <source>
        <dbReference type="Proteomes" id="UP000225108"/>
    </source>
</evidence>
<dbReference type="AlphaFoldDB" id="A0A2G3PMU5"/>
<dbReference type="InterPro" id="IPR045851">
    <property type="entry name" value="AMP-bd_C_sf"/>
</dbReference>
<feature type="domain" description="AMP-binding enzyme C-terminal" evidence="3">
    <location>
        <begin position="430"/>
        <end position="507"/>
    </location>
</feature>
<dbReference type="Proteomes" id="UP000225108">
    <property type="component" value="Unassembled WGS sequence"/>
</dbReference>
<dbReference type="CDD" id="cd04433">
    <property type="entry name" value="AFD_class_I"/>
    <property type="match status" value="1"/>
</dbReference>
<dbReference type="Gene3D" id="3.30.300.30">
    <property type="match status" value="1"/>
</dbReference>
<dbReference type="SUPFAM" id="SSF56801">
    <property type="entry name" value="Acetyl-CoA synthetase-like"/>
    <property type="match status" value="1"/>
</dbReference>
<dbReference type="InterPro" id="IPR000873">
    <property type="entry name" value="AMP-dep_synth/lig_dom"/>
</dbReference>
<gene>
    <name evidence="4" type="ORF">CSW57_13225</name>
</gene>
<evidence type="ECO:0000259" key="3">
    <source>
        <dbReference type="Pfam" id="PF13193"/>
    </source>
</evidence>
<dbReference type="GO" id="GO:0016878">
    <property type="term" value="F:acid-thiol ligase activity"/>
    <property type="evidence" value="ECO:0007669"/>
    <property type="project" value="UniProtKB-ARBA"/>
</dbReference>
<name>A0A2G3PMU5_WILMA</name>
<dbReference type="RefSeq" id="WP_099383152.1">
    <property type="nucleotide sequence ID" value="NZ_PEBD01000008.1"/>
</dbReference>
<dbReference type="Gene3D" id="3.40.50.12780">
    <property type="entry name" value="N-terminal domain of ligase-like"/>
    <property type="match status" value="1"/>
</dbReference>
<proteinExistence type="predicted"/>
<reference evidence="4 5" key="1">
    <citation type="submission" date="2017-10" db="EMBL/GenBank/DDBJ databases">
        <title>The draft genome sequence of Williamsia sp. BULT 1.1 isolated from the semi-arid grassland soils from South Africa.</title>
        <authorList>
            <person name="Kabwe M.H."/>
            <person name="Govender N."/>
            <person name="Mutseka Lunga P."/>
            <person name="Vikram S."/>
            <person name="Makhalanyane T.P."/>
        </authorList>
    </citation>
    <scope>NUCLEOTIDE SEQUENCE [LARGE SCALE GENOMIC DNA]</scope>
    <source>
        <strain evidence="4 5">BULT 1.1</strain>
    </source>
</reference>
<comment type="caution">
    <text evidence="4">The sequence shown here is derived from an EMBL/GenBank/DDBJ whole genome shotgun (WGS) entry which is preliminary data.</text>
</comment>
<feature type="domain" description="AMP-dependent synthetase/ligase" evidence="2">
    <location>
        <begin position="17"/>
        <end position="317"/>
    </location>
</feature>
<evidence type="ECO:0000256" key="1">
    <source>
        <dbReference type="SAM" id="Phobius"/>
    </source>
</evidence>
<dbReference type="InterPro" id="IPR050237">
    <property type="entry name" value="ATP-dep_AMP-bd_enzyme"/>
</dbReference>
<evidence type="ECO:0000313" key="4">
    <source>
        <dbReference type="EMBL" id="PHV67157.1"/>
    </source>
</evidence>
<dbReference type="InterPro" id="IPR042099">
    <property type="entry name" value="ANL_N_sf"/>
</dbReference>
<feature type="transmembrane region" description="Helical" evidence="1">
    <location>
        <begin position="245"/>
        <end position="267"/>
    </location>
</feature>
<dbReference type="PANTHER" id="PTHR43767">
    <property type="entry name" value="LONG-CHAIN-FATTY-ACID--COA LIGASE"/>
    <property type="match status" value="1"/>
</dbReference>
<dbReference type="InterPro" id="IPR025110">
    <property type="entry name" value="AMP-bd_C"/>
</dbReference>